<protein>
    <recommendedName>
        <fullName evidence="1">Glycoside hydrolase family 19 catalytic domain-containing protein</fullName>
    </recommendedName>
</protein>
<sequence>MTRHQNKPSCHDVIINANSEASHIPNHGLLCNSGQESSLDVVTRSIGYHKRYCDMLEDIKAASNTHEPIQVPVGPVMRARAKRFKEELNNLVRKVLQQEESVFTTDAKQILILLIKVDHEESQG</sequence>
<keyword evidence="3" id="KW-1185">Reference proteome</keyword>
<dbReference type="GO" id="GO:0004568">
    <property type="term" value="F:chitinase activity"/>
    <property type="evidence" value="ECO:0007669"/>
    <property type="project" value="InterPro"/>
</dbReference>
<proteinExistence type="predicted"/>
<dbReference type="AlphaFoldDB" id="A0AA88AJ90"/>
<dbReference type="GO" id="GO:0016998">
    <property type="term" value="P:cell wall macromolecule catabolic process"/>
    <property type="evidence" value="ECO:0007669"/>
    <property type="project" value="InterPro"/>
</dbReference>
<comment type="caution">
    <text evidence="2">The sequence shown here is derived from an EMBL/GenBank/DDBJ whole genome shotgun (WGS) entry which is preliminary data.</text>
</comment>
<reference evidence="2" key="1">
    <citation type="submission" date="2023-07" db="EMBL/GenBank/DDBJ databases">
        <title>draft genome sequence of fig (Ficus carica).</title>
        <authorList>
            <person name="Takahashi T."/>
            <person name="Nishimura K."/>
        </authorList>
    </citation>
    <scope>NUCLEOTIDE SEQUENCE</scope>
</reference>
<dbReference type="GO" id="GO:0006032">
    <property type="term" value="P:chitin catabolic process"/>
    <property type="evidence" value="ECO:0007669"/>
    <property type="project" value="InterPro"/>
</dbReference>
<feature type="domain" description="Glycoside hydrolase family 19 catalytic" evidence="1">
    <location>
        <begin position="1"/>
        <end position="57"/>
    </location>
</feature>
<organism evidence="2 3">
    <name type="scientific">Ficus carica</name>
    <name type="common">Common fig</name>
    <dbReference type="NCBI Taxonomy" id="3494"/>
    <lineage>
        <taxon>Eukaryota</taxon>
        <taxon>Viridiplantae</taxon>
        <taxon>Streptophyta</taxon>
        <taxon>Embryophyta</taxon>
        <taxon>Tracheophyta</taxon>
        <taxon>Spermatophyta</taxon>
        <taxon>Magnoliopsida</taxon>
        <taxon>eudicotyledons</taxon>
        <taxon>Gunneridae</taxon>
        <taxon>Pentapetalae</taxon>
        <taxon>rosids</taxon>
        <taxon>fabids</taxon>
        <taxon>Rosales</taxon>
        <taxon>Moraceae</taxon>
        <taxon>Ficeae</taxon>
        <taxon>Ficus</taxon>
    </lineage>
</organism>
<evidence type="ECO:0000259" key="1">
    <source>
        <dbReference type="Pfam" id="PF00182"/>
    </source>
</evidence>
<dbReference type="EMBL" id="BTGU01000024">
    <property type="protein sequence ID" value="GMN47053.1"/>
    <property type="molecule type" value="Genomic_DNA"/>
</dbReference>
<dbReference type="Proteomes" id="UP001187192">
    <property type="component" value="Unassembled WGS sequence"/>
</dbReference>
<gene>
    <name evidence="2" type="ORF">TIFTF001_016233</name>
</gene>
<dbReference type="InterPro" id="IPR000726">
    <property type="entry name" value="Glyco_hydro_19_cat"/>
</dbReference>
<dbReference type="Pfam" id="PF00182">
    <property type="entry name" value="Glyco_hydro_19"/>
    <property type="match status" value="1"/>
</dbReference>
<evidence type="ECO:0000313" key="2">
    <source>
        <dbReference type="EMBL" id="GMN47053.1"/>
    </source>
</evidence>
<accession>A0AA88AJ90</accession>
<evidence type="ECO:0000313" key="3">
    <source>
        <dbReference type="Proteomes" id="UP001187192"/>
    </source>
</evidence>
<dbReference type="Gene3D" id="1.10.530.10">
    <property type="match status" value="1"/>
</dbReference>
<name>A0AA88AJ90_FICCA</name>